<dbReference type="GO" id="GO:0043248">
    <property type="term" value="P:proteasome assembly"/>
    <property type="evidence" value="ECO:0007669"/>
    <property type="project" value="TreeGrafter"/>
</dbReference>
<dbReference type="InterPro" id="IPR019151">
    <property type="entry name" value="Proteasome_assmbl_chaperone_2"/>
</dbReference>
<dbReference type="InterPro" id="IPR038389">
    <property type="entry name" value="PSMG2_sf"/>
</dbReference>
<dbReference type="OrthoDB" id="10260712at2759"/>
<dbReference type="InParanoid" id="I4YJR4"/>
<dbReference type="PIRSF" id="PIRSF010044">
    <property type="entry name" value="UCP010044"/>
    <property type="match status" value="1"/>
</dbReference>
<comment type="subunit">
    <text evidence="4">Component of the 20S proteasome chaperone.</text>
</comment>
<evidence type="ECO:0000313" key="5">
    <source>
        <dbReference type="EMBL" id="EIM24206.1"/>
    </source>
</evidence>
<dbReference type="EMBL" id="JH668223">
    <property type="protein sequence ID" value="EIM24206.1"/>
    <property type="molecule type" value="Genomic_DNA"/>
</dbReference>
<proteinExistence type="inferred from homology"/>
<dbReference type="AlphaFoldDB" id="I4YJR4"/>
<dbReference type="GeneID" id="18473195"/>
<sequence>MTFIKYEINFNEEELKGKTLVLPTISMANVPQLATELLLNNHSNELVGRFNNEGFIQVAGASTDGLVTPLELHRLKEYNDIYVVDQRSPILKSYKYTFVEELKKWADGLNLSVIILSSADSASRNDNDIVSSQLKQISSKDSRYADKISAFESLDLDTLNGTGLLKSYYGSLKNVAGLCLFTTEGDNRPDAHLLVKALSNVLGFKPIELKDPLHWEGLFGRLYDDKLFG</sequence>
<dbReference type="eggNOG" id="KOG3112">
    <property type="taxonomic scope" value="Eukaryota"/>
</dbReference>
<evidence type="ECO:0000256" key="1">
    <source>
        <dbReference type="ARBA" id="ARBA00019186"/>
    </source>
</evidence>
<dbReference type="SUPFAM" id="SSF159659">
    <property type="entry name" value="Cgl1923-like"/>
    <property type="match status" value="1"/>
</dbReference>
<dbReference type="InterPro" id="IPR016562">
    <property type="entry name" value="Proteasome_assmbl_chp_2_euk"/>
</dbReference>
<dbReference type="HOGENOM" id="CLU_062640_0_1_1"/>
<keyword evidence="2 4" id="KW-0143">Chaperone</keyword>
<organism evidence="5 6">
    <name type="scientific">Wallemia mellicola (strain ATCC MYA-4683 / CBS 633.66)</name>
    <name type="common">Wallemia sebi (CBS 633.66)</name>
    <dbReference type="NCBI Taxonomy" id="671144"/>
    <lineage>
        <taxon>Eukaryota</taxon>
        <taxon>Fungi</taxon>
        <taxon>Dikarya</taxon>
        <taxon>Basidiomycota</taxon>
        <taxon>Wallemiomycotina</taxon>
        <taxon>Wallemiomycetes</taxon>
        <taxon>Wallemiales</taxon>
        <taxon>Wallemiaceae</taxon>
        <taxon>Wallemia</taxon>
    </lineage>
</organism>
<gene>
    <name evidence="5" type="ORF">WALSEDRAFT_59143</name>
</gene>
<keyword evidence="6" id="KW-1185">Reference proteome</keyword>
<dbReference type="Pfam" id="PF09754">
    <property type="entry name" value="PAC2"/>
    <property type="match status" value="1"/>
</dbReference>
<reference evidence="5 6" key="1">
    <citation type="journal article" date="2012" name="Fungal Genet. Biol.">
        <title>The genome of the xerotolerant mold Wallemia sebi reveals adaptations to osmotic stress and suggests cryptic sexual reproduction.</title>
        <authorList>
            <person name="Padamsee M."/>
            <person name="Kumar T.K.A."/>
            <person name="Riley R."/>
            <person name="Binder M."/>
            <person name="Boyd A."/>
            <person name="Calvo A.M."/>
            <person name="Furukawa K."/>
            <person name="Hesse C."/>
            <person name="Hohmann S."/>
            <person name="James T.Y."/>
            <person name="LaButti K."/>
            <person name="Lapidus A."/>
            <person name="Lindquist E."/>
            <person name="Lucas S."/>
            <person name="Miller K."/>
            <person name="Shantappa S."/>
            <person name="Grigoriev I.V."/>
            <person name="Hibbett D.S."/>
            <person name="McLaughlin D.J."/>
            <person name="Spatafora J.W."/>
            <person name="Aime M.C."/>
        </authorList>
    </citation>
    <scope>NUCLEOTIDE SEQUENCE [LARGE SCALE GENOMIC DNA]</scope>
    <source>
        <strain evidence="6">ATCC MYA-4683 / CBS 633.66</strain>
    </source>
</reference>
<name>I4YJR4_WALMC</name>
<evidence type="ECO:0000256" key="3">
    <source>
        <dbReference type="ARBA" id="ARBA00025745"/>
    </source>
</evidence>
<dbReference type="Proteomes" id="UP000005242">
    <property type="component" value="Unassembled WGS sequence"/>
</dbReference>
<dbReference type="OMA" id="PISWKGV"/>
<dbReference type="RefSeq" id="XP_006956025.1">
    <property type="nucleotide sequence ID" value="XM_006955963.1"/>
</dbReference>
<dbReference type="GO" id="GO:0005634">
    <property type="term" value="C:nucleus"/>
    <property type="evidence" value="ECO:0007669"/>
    <property type="project" value="TreeGrafter"/>
</dbReference>
<comment type="function">
    <text evidence="4">Involved in 20S proteasome assembly.</text>
</comment>
<dbReference type="PANTHER" id="PTHR12970:SF1">
    <property type="entry name" value="PROTEASOME ASSEMBLY CHAPERONE 2"/>
    <property type="match status" value="1"/>
</dbReference>
<dbReference type="GO" id="GO:0005829">
    <property type="term" value="C:cytosol"/>
    <property type="evidence" value="ECO:0007669"/>
    <property type="project" value="TreeGrafter"/>
</dbReference>
<dbReference type="PANTHER" id="PTHR12970">
    <property type="entry name" value="PROTEASOME ASSEMBLY CHAPERONE 2"/>
    <property type="match status" value="1"/>
</dbReference>
<comment type="similarity">
    <text evidence="3 4">Belongs to the PSMG2 family.</text>
</comment>
<protein>
    <recommendedName>
        <fullName evidence="1 4">Proteasome assembly chaperone 2</fullName>
    </recommendedName>
</protein>
<dbReference type="KEGG" id="wse:WALSEDRAFT_59143"/>
<evidence type="ECO:0000313" key="6">
    <source>
        <dbReference type="Proteomes" id="UP000005242"/>
    </source>
</evidence>
<dbReference type="Gene3D" id="3.40.50.10900">
    <property type="entry name" value="PAC-like subunit"/>
    <property type="match status" value="1"/>
</dbReference>
<evidence type="ECO:0000256" key="2">
    <source>
        <dbReference type="ARBA" id="ARBA00023186"/>
    </source>
</evidence>
<accession>I4YJR4</accession>
<dbReference type="STRING" id="671144.I4YJR4"/>
<evidence type="ECO:0000256" key="4">
    <source>
        <dbReference type="PIRNR" id="PIRNR010044"/>
    </source>
</evidence>